<protein>
    <submittedName>
        <fullName evidence="1">Uncharacterized protein</fullName>
    </submittedName>
</protein>
<dbReference type="AlphaFoldDB" id="X0X0I7"/>
<name>X0X0I7_9ZZZZ</name>
<accession>X0X0I7</accession>
<gene>
    <name evidence="1" type="ORF">S01H1_71570</name>
</gene>
<evidence type="ECO:0000313" key="1">
    <source>
        <dbReference type="EMBL" id="GAG28947.1"/>
    </source>
</evidence>
<sequence length="85" mass="9819">MEAIRTHKIVEKDGEITVKGLPFKKGQHIEMIFLLESSTASKQFHLTARELLHSSLIGLWEDRKDIDDSASYARQLREQAQRRQG</sequence>
<organism evidence="1">
    <name type="scientific">marine sediment metagenome</name>
    <dbReference type="NCBI Taxonomy" id="412755"/>
    <lineage>
        <taxon>unclassified sequences</taxon>
        <taxon>metagenomes</taxon>
        <taxon>ecological metagenomes</taxon>
    </lineage>
</organism>
<dbReference type="EMBL" id="BARS01047665">
    <property type="protein sequence ID" value="GAG28947.1"/>
    <property type="molecule type" value="Genomic_DNA"/>
</dbReference>
<reference evidence="1" key="1">
    <citation type="journal article" date="2014" name="Front. Microbiol.">
        <title>High frequency of phylogenetically diverse reductive dehalogenase-homologous genes in deep subseafloor sedimentary metagenomes.</title>
        <authorList>
            <person name="Kawai M."/>
            <person name="Futagami T."/>
            <person name="Toyoda A."/>
            <person name="Takaki Y."/>
            <person name="Nishi S."/>
            <person name="Hori S."/>
            <person name="Arai W."/>
            <person name="Tsubouchi T."/>
            <person name="Morono Y."/>
            <person name="Uchiyama I."/>
            <person name="Ito T."/>
            <person name="Fujiyama A."/>
            <person name="Inagaki F."/>
            <person name="Takami H."/>
        </authorList>
    </citation>
    <scope>NUCLEOTIDE SEQUENCE</scope>
    <source>
        <strain evidence="1">Expedition CK06-06</strain>
    </source>
</reference>
<comment type="caution">
    <text evidence="1">The sequence shown here is derived from an EMBL/GenBank/DDBJ whole genome shotgun (WGS) entry which is preliminary data.</text>
</comment>
<proteinExistence type="predicted"/>